<evidence type="ECO:0000313" key="3">
    <source>
        <dbReference type="Proteomes" id="UP001165378"/>
    </source>
</evidence>
<dbReference type="Pfam" id="PF08240">
    <property type="entry name" value="ADH_N"/>
    <property type="match status" value="1"/>
</dbReference>
<protein>
    <submittedName>
        <fullName evidence="2">Zinc-binding dehydrogenase</fullName>
    </submittedName>
</protein>
<evidence type="ECO:0000313" key="2">
    <source>
        <dbReference type="EMBL" id="MCF2527008.1"/>
    </source>
</evidence>
<dbReference type="SUPFAM" id="SSF50129">
    <property type="entry name" value="GroES-like"/>
    <property type="match status" value="1"/>
</dbReference>
<dbReference type="InterPro" id="IPR011032">
    <property type="entry name" value="GroES-like_sf"/>
</dbReference>
<dbReference type="InterPro" id="IPR051397">
    <property type="entry name" value="Zn-ADH-like_protein"/>
</dbReference>
<proteinExistence type="predicted"/>
<dbReference type="Pfam" id="PF00107">
    <property type="entry name" value="ADH_zinc_N"/>
    <property type="match status" value="1"/>
</dbReference>
<dbReference type="CDD" id="cd08244">
    <property type="entry name" value="MDR_enoyl_red"/>
    <property type="match status" value="1"/>
</dbReference>
<gene>
    <name evidence="2" type="ORF">LZ495_07230</name>
</gene>
<reference evidence="2" key="1">
    <citation type="submission" date="2022-01" db="EMBL/GenBank/DDBJ databases">
        <title>Genome-Based Taxonomic Classification of the Phylum Actinobacteria.</title>
        <authorList>
            <person name="Gao Y."/>
        </authorList>
    </citation>
    <scope>NUCLEOTIDE SEQUENCE</scope>
    <source>
        <strain evidence="2">KLBMP 8922</strain>
    </source>
</reference>
<dbReference type="InterPro" id="IPR036291">
    <property type="entry name" value="NAD(P)-bd_dom_sf"/>
</dbReference>
<keyword evidence="3" id="KW-1185">Reference proteome</keyword>
<dbReference type="InterPro" id="IPR013154">
    <property type="entry name" value="ADH-like_N"/>
</dbReference>
<evidence type="ECO:0000259" key="1">
    <source>
        <dbReference type="SMART" id="SM00829"/>
    </source>
</evidence>
<dbReference type="InterPro" id="IPR013149">
    <property type="entry name" value="ADH-like_C"/>
</dbReference>
<organism evidence="2 3">
    <name type="scientific">Yinghuangia soli</name>
    <dbReference type="NCBI Taxonomy" id="2908204"/>
    <lineage>
        <taxon>Bacteria</taxon>
        <taxon>Bacillati</taxon>
        <taxon>Actinomycetota</taxon>
        <taxon>Actinomycetes</taxon>
        <taxon>Kitasatosporales</taxon>
        <taxon>Streptomycetaceae</taxon>
        <taxon>Yinghuangia</taxon>
    </lineage>
</organism>
<dbReference type="Gene3D" id="3.40.50.720">
    <property type="entry name" value="NAD(P)-binding Rossmann-like Domain"/>
    <property type="match status" value="1"/>
</dbReference>
<dbReference type="EMBL" id="JAKFHA010000003">
    <property type="protein sequence ID" value="MCF2527008.1"/>
    <property type="molecule type" value="Genomic_DNA"/>
</dbReference>
<dbReference type="InterPro" id="IPR020843">
    <property type="entry name" value="ER"/>
</dbReference>
<dbReference type="RefSeq" id="WP_235051162.1">
    <property type="nucleotide sequence ID" value="NZ_JAKFHA010000003.1"/>
</dbReference>
<accession>A0AA41TXN0</accession>
<dbReference type="Gene3D" id="3.90.180.10">
    <property type="entry name" value="Medium-chain alcohol dehydrogenases, catalytic domain"/>
    <property type="match status" value="1"/>
</dbReference>
<dbReference type="GO" id="GO:0016491">
    <property type="term" value="F:oxidoreductase activity"/>
    <property type="evidence" value="ECO:0007669"/>
    <property type="project" value="InterPro"/>
</dbReference>
<dbReference type="AlphaFoldDB" id="A0AA41TXN0"/>
<dbReference type="PANTHER" id="PTHR43677">
    <property type="entry name" value="SHORT-CHAIN DEHYDROGENASE/REDUCTASE"/>
    <property type="match status" value="1"/>
</dbReference>
<dbReference type="SMART" id="SM00829">
    <property type="entry name" value="PKS_ER"/>
    <property type="match status" value="1"/>
</dbReference>
<dbReference type="PANTHER" id="PTHR43677:SF4">
    <property type="entry name" value="QUINONE OXIDOREDUCTASE-LIKE PROTEIN 2"/>
    <property type="match status" value="1"/>
</dbReference>
<dbReference type="SUPFAM" id="SSF51735">
    <property type="entry name" value="NAD(P)-binding Rossmann-fold domains"/>
    <property type="match status" value="1"/>
</dbReference>
<comment type="caution">
    <text evidence="2">The sequence shown here is derived from an EMBL/GenBank/DDBJ whole genome shotgun (WGS) entry which is preliminary data.</text>
</comment>
<feature type="domain" description="Enoyl reductase (ER)" evidence="1">
    <location>
        <begin position="10"/>
        <end position="321"/>
    </location>
</feature>
<name>A0AA41TXN0_9ACTN</name>
<sequence length="324" mass="32781">MRAVVVTRFGGPEVMALDDVPVPLAGAGEVLVEVAVAGVTFVETQIRAGTDPYHERPELPFIPGGMVAGRVRAVGSGVDAAWLGQRVLAGTGTTGGFAERAVAAVEALIPVPDGLELTDAVALHTDGSTAVGLAEGARIKPGDWVLVEAAAGGLGSVLVQLAVAAGAHVIGAARGTRKLDAVRDLGAAVAVDYSEPGWTDRVREATGGAGPDVVFDGVGGAIGRAAFEVTARGGRFSVHGASSGEATVVDPEEAALRGVEVLPIQQLFGFGPNMPRWAGEVLAAAAAGRVRPMIGQTYPLERAAEAHAAIETRQALGKTLITVS</sequence>
<dbReference type="Proteomes" id="UP001165378">
    <property type="component" value="Unassembled WGS sequence"/>
</dbReference>